<feature type="repeat" description="CHCR" evidence="4">
    <location>
        <begin position="596"/>
        <end position="762"/>
    </location>
</feature>
<keyword evidence="7" id="KW-1185">Reference proteome</keyword>
<dbReference type="EMBL" id="JADBJN010000003">
    <property type="protein sequence ID" value="KAG5673895.1"/>
    <property type="molecule type" value="Genomic_DNA"/>
</dbReference>
<dbReference type="GO" id="GO:0012505">
    <property type="term" value="C:endomembrane system"/>
    <property type="evidence" value="ECO:0007669"/>
    <property type="project" value="UniProtKB-SubCell"/>
</dbReference>
<dbReference type="Pfam" id="PF10366">
    <property type="entry name" value="Vps39_1"/>
    <property type="match status" value="1"/>
</dbReference>
<organism evidence="6 7">
    <name type="scientific">Polypedilum vanderplanki</name>
    <name type="common">Sleeping chironomid midge</name>
    <dbReference type="NCBI Taxonomy" id="319348"/>
    <lineage>
        <taxon>Eukaryota</taxon>
        <taxon>Metazoa</taxon>
        <taxon>Ecdysozoa</taxon>
        <taxon>Arthropoda</taxon>
        <taxon>Hexapoda</taxon>
        <taxon>Insecta</taxon>
        <taxon>Pterygota</taxon>
        <taxon>Neoptera</taxon>
        <taxon>Endopterygota</taxon>
        <taxon>Diptera</taxon>
        <taxon>Nematocera</taxon>
        <taxon>Chironomoidea</taxon>
        <taxon>Chironomidae</taxon>
        <taxon>Chironominae</taxon>
        <taxon>Polypedilum</taxon>
        <taxon>Polypedilum</taxon>
    </lineage>
</organism>
<dbReference type="PROSITE" id="PS50236">
    <property type="entry name" value="CHCR"/>
    <property type="match status" value="1"/>
</dbReference>
<dbReference type="InterPro" id="IPR000547">
    <property type="entry name" value="Clathrin_H-chain/VPS_repeat"/>
</dbReference>
<evidence type="ECO:0000256" key="1">
    <source>
        <dbReference type="ARBA" id="ARBA00004184"/>
    </source>
</evidence>
<evidence type="ECO:0000256" key="2">
    <source>
        <dbReference type="ARBA" id="ARBA00023136"/>
    </source>
</evidence>
<protein>
    <recommendedName>
        <fullName evidence="5">CNH domain-containing protein</fullName>
    </recommendedName>
</protein>
<comment type="caution">
    <text evidence="6">The sequence shown here is derived from an EMBL/GenBank/DDBJ whole genome shotgun (WGS) entry which is preliminary data.</text>
</comment>
<dbReference type="PANTHER" id="PTHR12894:SF49">
    <property type="entry name" value="VAM6_VPS39-LIKE PROTEIN"/>
    <property type="match status" value="1"/>
</dbReference>
<feature type="domain" description="CNH" evidence="5">
    <location>
        <begin position="14"/>
        <end position="318"/>
    </location>
</feature>
<dbReference type="Pfam" id="PF10367">
    <property type="entry name" value="zf-Vps39_C"/>
    <property type="match status" value="1"/>
</dbReference>
<accession>A0A9J6BVG0</accession>
<evidence type="ECO:0000313" key="7">
    <source>
        <dbReference type="Proteomes" id="UP001107558"/>
    </source>
</evidence>
<dbReference type="GO" id="GO:0016020">
    <property type="term" value="C:membrane"/>
    <property type="evidence" value="ECO:0007669"/>
    <property type="project" value="TreeGrafter"/>
</dbReference>
<dbReference type="GO" id="GO:0005737">
    <property type="term" value="C:cytoplasm"/>
    <property type="evidence" value="ECO:0007669"/>
    <property type="project" value="TreeGrafter"/>
</dbReference>
<dbReference type="GO" id="GO:0034058">
    <property type="term" value="P:endosomal vesicle fusion"/>
    <property type="evidence" value="ECO:0007669"/>
    <property type="project" value="TreeGrafter"/>
</dbReference>
<reference evidence="6" key="1">
    <citation type="submission" date="2021-03" db="EMBL/GenBank/DDBJ databases">
        <title>Chromosome level genome of the anhydrobiotic midge Polypedilum vanderplanki.</title>
        <authorList>
            <person name="Yoshida Y."/>
            <person name="Kikawada T."/>
            <person name="Gusev O."/>
        </authorList>
    </citation>
    <scope>NUCLEOTIDE SEQUENCE</scope>
    <source>
        <strain evidence="6">NIAS01</strain>
        <tissue evidence="6">Whole body or cell culture</tissue>
    </source>
</reference>
<sequence>MHKAYTLHPPSKISVQIESIAGYKNNVILGTRQGHLLQYCFQESADGKMELQLLQYDKNFSKKPILQLQVIEDLNLLFSLSDNIISINDISRHNFPLIHLATKTKGANTFSMDIQKTQSLTDQVSLVVRLCVAVKRKLQFYYWKRNELLEFAADIELSDVPKVVAWTGNQICIGYKTEYILYDISDDKRKKHDLFPTTSSSRSIDPCVSLIDSEKFFAVVKDEHLITIPTSDEAKNNSLKLDSKASILDPKSNKAYPTITWSEPPLLVVWDPPYLLGLLTDIVEVRVLDTSGLEKDNLIQTIPELQKARFLINGRNNQQGLIFAASTSHLWCIESIDIATQRQHLLQDKKWFLALQLTSMSDESEEDKQSMTHEIQTLYAYDLFINKQFREAMLEFSKLKTDPTNVIKLFPDLLPSCEPVPANLSRSMSSSMAETELMRELPKLADKDLENGLLALIDYLVEIRSQVGKIQGNAKAFGRNPKVLLSIIDTTLLKTYLETNDSFVSSLIRLNNCHLEESEKILKSYKKFGELIILYQTKGQHRRALTLLKASSNFGYERTIQYLQHLGAEHKKLIFEFADWVIQEHPQDGLKIFTEDIQEVENLPRADVLDFLLKSHKNLVVPYLEHIINVWDEVKPLFHNILIQQYKEQIFNLQTDPDLEKVYQKKLELQEIREKLVNFLKTSNNYAAEKVLVEFPFNDLFEERAIVLGKLNKHEKVLAIYIQILGDVEKAIEYCDQVFMSASVNHNDVYIILIRLLLNPPTVPPYNEVKLHEKCLQPDIEAVLDILEKNAKKINPHSVLTILPDNIPIKRLKRFLEVALHSQLEQKRKLQILKGLYYAENLQCKEQNMICESRSFLITELTLCAVCKRKFSNQSAFVRLANGDLIHINCQNKEFDATKII</sequence>
<dbReference type="AlphaFoldDB" id="A0A9J6BVG0"/>
<dbReference type="Proteomes" id="UP001107558">
    <property type="component" value="Chromosome 3"/>
</dbReference>
<name>A0A9J6BVG0_POLVA</name>
<proteinExistence type="inferred from homology"/>
<dbReference type="PROSITE" id="PS50219">
    <property type="entry name" value="CNH"/>
    <property type="match status" value="1"/>
</dbReference>
<dbReference type="InterPro" id="IPR019452">
    <property type="entry name" value="VPS39/TGF_beta_rcpt-assoc_1"/>
</dbReference>
<evidence type="ECO:0000313" key="6">
    <source>
        <dbReference type="EMBL" id="KAG5673895.1"/>
    </source>
</evidence>
<dbReference type="OrthoDB" id="5325112at2759"/>
<comment type="subcellular location">
    <subcellularLocation>
        <location evidence="1">Endomembrane system</location>
        <topology evidence="1">Peripheral membrane protein</topology>
    </subcellularLocation>
</comment>
<gene>
    <name evidence="6" type="ORF">PVAND_003898</name>
</gene>
<dbReference type="GO" id="GO:0006886">
    <property type="term" value="P:intracellular protein transport"/>
    <property type="evidence" value="ECO:0007669"/>
    <property type="project" value="UniProtKB-UniRule"/>
</dbReference>
<keyword evidence="2" id="KW-0472">Membrane</keyword>
<dbReference type="InterPro" id="IPR001180">
    <property type="entry name" value="CNH_dom"/>
</dbReference>
<dbReference type="PANTHER" id="PTHR12894">
    <property type="entry name" value="CNH DOMAIN CONTAINING"/>
    <property type="match status" value="1"/>
</dbReference>
<dbReference type="InterPro" id="IPR032914">
    <property type="entry name" value="Vam6/VPS39/TRAP1"/>
</dbReference>
<evidence type="ECO:0000256" key="4">
    <source>
        <dbReference type="PROSITE-ProRule" id="PRU01006"/>
    </source>
</evidence>
<dbReference type="GO" id="GO:0006914">
    <property type="term" value="P:autophagy"/>
    <property type="evidence" value="ECO:0007669"/>
    <property type="project" value="TreeGrafter"/>
</dbReference>
<evidence type="ECO:0000256" key="3">
    <source>
        <dbReference type="ARBA" id="ARBA00038201"/>
    </source>
</evidence>
<comment type="similarity">
    <text evidence="3">Belongs to the VAM6/VPS39 family.</text>
</comment>
<evidence type="ECO:0000259" key="5">
    <source>
        <dbReference type="PROSITE" id="PS50219"/>
    </source>
</evidence>
<dbReference type="Pfam" id="PF00780">
    <property type="entry name" value="CNH"/>
    <property type="match status" value="1"/>
</dbReference>
<dbReference type="InterPro" id="IPR019453">
    <property type="entry name" value="VPS39/TGFA1_Znf"/>
</dbReference>